<dbReference type="SUPFAM" id="SSF52540">
    <property type="entry name" value="P-loop containing nucleoside triphosphate hydrolases"/>
    <property type="match status" value="1"/>
</dbReference>
<evidence type="ECO:0000313" key="2">
    <source>
        <dbReference type="Proteomes" id="UP001207337"/>
    </source>
</evidence>
<dbReference type="PANTHER" id="PTHR10704">
    <property type="entry name" value="CARBOHYDRATE SULFOTRANSFERASE"/>
    <property type="match status" value="1"/>
</dbReference>
<keyword evidence="2" id="KW-1185">Reference proteome</keyword>
<dbReference type="PANTHER" id="PTHR10704:SF44">
    <property type="entry name" value="LD35051P-RELATED"/>
    <property type="match status" value="1"/>
</dbReference>
<name>A0ABT3PV66_9BACT</name>
<dbReference type="RefSeq" id="WP_265787183.1">
    <property type="nucleotide sequence ID" value="NZ_BAABRS010000001.1"/>
</dbReference>
<dbReference type="InterPro" id="IPR027417">
    <property type="entry name" value="P-loop_NTPase"/>
</dbReference>
<protein>
    <submittedName>
        <fullName evidence="1">Sulfotransferase</fullName>
    </submittedName>
</protein>
<dbReference type="InterPro" id="IPR051135">
    <property type="entry name" value="Gal/GlcNAc/GalNAc_ST"/>
</dbReference>
<dbReference type="Proteomes" id="UP001207337">
    <property type="component" value="Unassembled WGS sequence"/>
</dbReference>
<dbReference type="Pfam" id="PF13469">
    <property type="entry name" value="Sulfotransfer_3"/>
    <property type="match status" value="1"/>
</dbReference>
<proteinExistence type="predicted"/>
<dbReference type="EMBL" id="JAJNDC010000001">
    <property type="protein sequence ID" value="MCW9711728.1"/>
    <property type="molecule type" value="Genomic_DNA"/>
</dbReference>
<evidence type="ECO:0000313" key="1">
    <source>
        <dbReference type="EMBL" id="MCW9711728.1"/>
    </source>
</evidence>
<organism evidence="1 2">
    <name type="scientific">Fodinibius salicampi</name>
    <dbReference type="NCBI Taxonomy" id="1920655"/>
    <lineage>
        <taxon>Bacteria</taxon>
        <taxon>Pseudomonadati</taxon>
        <taxon>Balneolota</taxon>
        <taxon>Balneolia</taxon>
        <taxon>Balneolales</taxon>
        <taxon>Balneolaceae</taxon>
        <taxon>Fodinibius</taxon>
    </lineage>
</organism>
<accession>A0ABT3PV66</accession>
<sequence length="297" mass="35274">MIDFFILSSPRSGSTFLRLNLDKLKVVTTLPETHFFGFYDRYKKIDLREEEHRTEAIEEWINWYKVKRLKINRQDLKKNLSDHVSGWKDILDLTIQFYLNDRGINREGILIGEKSSNHIFHQDHIKKFYPDAKIIYLVRDPRAIVASLKGCAWSTSNVVTNARVWRNGVREIDSMKPNFVIQYEKMIRTPEETMEKLSNFLNIEYVEDIFETKTEDKIEEESITSKNSLKPPSKEHINKWKNILSRTDRDIEIIEYICKEEMKNYGYKFEGGSYDFRFYSTLITQSMASYLAKFGKN</sequence>
<reference evidence="1 2" key="1">
    <citation type="submission" date="2021-11" db="EMBL/GenBank/DDBJ databases">
        <title>Aliifidinibius sp. nov., a new bacterium isolated from saline soil.</title>
        <authorList>
            <person name="Galisteo C."/>
            <person name="De La Haba R."/>
            <person name="Sanchez-Porro C."/>
            <person name="Ventosa A."/>
        </authorList>
    </citation>
    <scope>NUCLEOTIDE SEQUENCE [LARGE SCALE GENOMIC DNA]</scope>
    <source>
        <strain evidence="1 2">KACC 190600</strain>
    </source>
</reference>
<gene>
    <name evidence="1" type="ORF">LQ318_02320</name>
</gene>
<dbReference type="Gene3D" id="3.40.50.300">
    <property type="entry name" value="P-loop containing nucleotide triphosphate hydrolases"/>
    <property type="match status" value="1"/>
</dbReference>
<comment type="caution">
    <text evidence="1">The sequence shown here is derived from an EMBL/GenBank/DDBJ whole genome shotgun (WGS) entry which is preliminary data.</text>
</comment>